<keyword evidence="4" id="KW-1185">Reference proteome</keyword>
<gene>
    <name evidence="3" type="ORF">AMTR_s00067p00041050</name>
</gene>
<dbReference type="Gramene" id="ERN18757">
    <property type="protein sequence ID" value="ERN18757"/>
    <property type="gene ID" value="AMTR_s00067p00041050"/>
</dbReference>
<evidence type="ECO:0000313" key="3">
    <source>
        <dbReference type="EMBL" id="ERN18757.1"/>
    </source>
</evidence>
<evidence type="ECO:0000256" key="2">
    <source>
        <dbReference type="SAM" id="SignalP"/>
    </source>
</evidence>
<dbReference type="Proteomes" id="UP000017836">
    <property type="component" value="Unassembled WGS sequence"/>
</dbReference>
<evidence type="ECO:0000256" key="1">
    <source>
        <dbReference type="SAM" id="Phobius"/>
    </source>
</evidence>
<evidence type="ECO:0000313" key="4">
    <source>
        <dbReference type="Proteomes" id="UP000017836"/>
    </source>
</evidence>
<keyword evidence="1" id="KW-0472">Membrane</keyword>
<evidence type="ECO:0008006" key="5">
    <source>
        <dbReference type="Google" id="ProtNLM"/>
    </source>
</evidence>
<sequence>MNPWFFMVLTFTGATAFSNKQPLTSRPHLLAPFQFCLLIAFYLSAFLTLKTDLGIVQKAACFSSALAFSALMAASMPLSTYWAPWFALSLLTLSYLLRCCVFSRTHQVHVSGPPDDAGECFIFTSFLKSTMVA</sequence>
<feature type="signal peptide" evidence="2">
    <location>
        <begin position="1"/>
        <end position="16"/>
    </location>
</feature>
<keyword evidence="1" id="KW-1133">Transmembrane helix</keyword>
<accession>U5DBE8</accession>
<dbReference type="HOGENOM" id="CLU_1909491_0_0_1"/>
<organism evidence="3 4">
    <name type="scientific">Amborella trichopoda</name>
    <dbReference type="NCBI Taxonomy" id="13333"/>
    <lineage>
        <taxon>Eukaryota</taxon>
        <taxon>Viridiplantae</taxon>
        <taxon>Streptophyta</taxon>
        <taxon>Embryophyta</taxon>
        <taxon>Tracheophyta</taxon>
        <taxon>Spermatophyta</taxon>
        <taxon>Magnoliopsida</taxon>
        <taxon>Amborellales</taxon>
        <taxon>Amborellaceae</taxon>
        <taxon>Amborella</taxon>
    </lineage>
</organism>
<feature type="transmembrane region" description="Helical" evidence="1">
    <location>
        <begin position="59"/>
        <end position="76"/>
    </location>
</feature>
<dbReference type="EMBL" id="KI392078">
    <property type="protein sequence ID" value="ERN18757.1"/>
    <property type="molecule type" value="Genomic_DNA"/>
</dbReference>
<feature type="transmembrane region" description="Helical" evidence="1">
    <location>
        <begin position="28"/>
        <end position="47"/>
    </location>
</feature>
<keyword evidence="1" id="KW-0812">Transmembrane</keyword>
<feature type="chain" id="PRO_5004659023" description="PGG domain-containing protein" evidence="2">
    <location>
        <begin position="17"/>
        <end position="133"/>
    </location>
</feature>
<keyword evidence="2" id="KW-0732">Signal</keyword>
<protein>
    <recommendedName>
        <fullName evidence="5">PGG domain-containing protein</fullName>
    </recommendedName>
</protein>
<feature type="transmembrane region" description="Helical" evidence="1">
    <location>
        <begin position="82"/>
        <end position="101"/>
    </location>
</feature>
<name>U5DBE8_AMBTC</name>
<reference evidence="4" key="1">
    <citation type="journal article" date="2013" name="Science">
        <title>The Amborella genome and the evolution of flowering plants.</title>
        <authorList>
            <consortium name="Amborella Genome Project"/>
        </authorList>
    </citation>
    <scope>NUCLEOTIDE SEQUENCE [LARGE SCALE GENOMIC DNA]</scope>
</reference>
<dbReference type="AlphaFoldDB" id="U5DBE8"/>
<proteinExistence type="predicted"/>